<reference evidence="2 3" key="1">
    <citation type="submission" date="2015-07" db="EMBL/GenBank/DDBJ databases">
        <authorList>
            <consortium name="Consortium for Microbial Forensics and Genomics (microFORGE)"/>
            <person name="Knight B.M."/>
            <person name="Roberts D.P."/>
            <person name="Lin D."/>
            <person name="Hari K."/>
            <person name="Fletcher J."/>
            <person name="Melcher U."/>
            <person name="Blagden T."/>
            <person name="Winegar R.A."/>
        </authorList>
    </citation>
    <scope>NUCLEOTIDE SEQUENCE [LARGE SCALE GENOMIC DNA]</scope>
    <source>
        <strain evidence="2 3">X11-5A</strain>
    </source>
</reference>
<evidence type="ECO:0000313" key="2">
    <source>
        <dbReference type="EMBL" id="KOR44892.1"/>
    </source>
</evidence>
<gene>
    <name evidence="2" type="ORF">ADT25_09785</name>
</gene>
<keyword evidence="1" id="KW-0812">Transmembrane</keyword>
<organism evidence="2 3">
    <name type="scientific">Xanthomonas oryzae</name>
    <dbReference type="NCBI Taxonomy" id="347"/>
    <lineage>
        <taxon>Bacteria</taxon>
        <taxon>Pseudomonadati</taxon>
        <taxon>Pseudomonadota</taxon>
        <taxon>Gammaproteobacteria</taxon>
        <taxon>Lysobacterales</taxon>
        <taxon>Lysobacteraceae</taxon>
        <taxon>Xanthomonas</taxon>
    </lineage>
</organism>
<feature type="transmembrane region" description="Helical" evidence="1">
    <location>
        <begin position="139"/>
        <end position="170"/>
    </location>
</feature>
<accession>A0AAP1EYU4</accession>
<feature type="transmembrane region" description="Helical" evidence="1">
    <location>
        <begin position="36"/>
        <end position="59"/>
    </location>
</feature>
<comment type="caution">
    <text evidence="2">The sequence shown here is derived from an EMBL/GenBank/DDBJ whole genome shotgun (WGS) entry which is preliminary data.</text>
</comment>
<keyword evidence="1" id="KW-0472">Membrane</keyword>
<evidence type="ECO:0000256" key="1">
    <source>
        <dbReference type="SAM" id="Phobius"/>
    </source>
</evidence>
<name>A0AAP1EYU4_9XANT</name>
<keyword evidence="1" id="KW-1133">Transmembrane helix</keyword>
<feature type="transmembrane region" description="Helical" evidence="1">
    <location>
        <begin position="99"/>
        <end position="118"/>
    </location>
</feature>
<evidence type="ECO:0000313" key="3">
    <source>
        <dbReference type="Proteomes" id="UP000036790"/>
    </source>
</evidence>
<proteinExistence type="predicted"/>
<sequence>MTTMRHIEIVRSKRSTPSPEDANSASSKRSWSITRFVGSLAALTTLAGIVLHGCGHVAYTSYLKAWGVQADLFPQSADWKVVRGYYAIVLQGLGMFRSFPWFSVATAFVFVWIAVLIYRLPTRPVGEGRIKEFFLRHPWIKLISSSAGIAASGVYLALTLFLVGLLVAILPGLLGEHAGKDEADTEKARLLGPVSRGDSELWEKGERKIRGHIIASSSDLIAIYDTDLHQVRTLSRGDWEIRRISP</sequence>
<protein>
    <submittedName>
        <fullName evidence="2">Uncharacterized protein</fullName>
    </submittedName>
</protein>
<dbReference type="AlphaFoldDB" id="A0AAP1EYU4"/>
<reference evidence="2 3" key="2">
    <citation type="submission" date="2015-09" db="EMBL/GenBank/DDBJ databases">
        <title>Draft genome sequence of Xanthomonas oryzae pv. USA str. X11-5A.</title>
        <authorList>
            <person name="Knight B.M."/>
            <person name="Roberts D.P."/>
            <person name="Lin D."/>
            <person name="Hari K."/>
            <person name="Fletcher J."/>
            <person name="Melcher U."/>
            <person name="Blagden T."/>
            <person name="Winegar R.A."/>
        </authorList>
    </citation>
    <scope>NUCLEOTIDE SEQUENCE [LARGE SCALE GENOMIC DNA]</scope>
    <source>
        <strain evidence="2 3">X11-5A</strain>
    </source>
</reference>
<dbReference type="EMBL" id="LHUJ01000171">
    <property type="protein sequence ID" value="KOR44892.1"/>
    <property type="molecule type" value="Genomic_DNA"/>
</dbReference>
<dbReference type="Proteomes" id="UP000036790">
    <property type="component" value="Unassembled WGS sequence"/>
</dbReference>